<evidence type="ECO:0000259" key="8">
    <source>
        <dbReference type="PROSITE" id="PS50188"/>
    </source>
</evidence>
<feature type="transmembrane region" description="Helical" evidence="7">
    <location>
        <begin position="479"/>
        <end position="501"/>
    </location>
</feature>
<dbReference type="PANTHER" id="PTHR24106">
    <property type="entry name" value="NACHT, LRR AND CARD DOMAINS-CONTAINING"/>
    <property type="match status" value="1"/>
</dbReference>
<gene>
    <name evidence="9" type="ORF">ACEWY4_021040</name>
</gene>
<dbReference type="Pfam" id="PF00560">
    <property type="entry name" value="LRR_1"/>
    <property type="match status" value="1"/>
</dbReference>
<dbReference type="GO" id="GO:0005524">
    <property type="term" value="F:ATP binding"/>
    <property type="evidence" value="ECO:0007669"/>
    <property type="project" value="UniProtKB-KW"/>
</dbReference>
<keyword evidence="6" id="KW-0067">ATP-binding</keyword>
<dbReference type="Pfam" id="PF17779">
    <property type="entry name" value="WHD_NOD2"/>
    <property type="match status" value="1"/>
</dbReference>
<keyword evidence="2" id="KW-0963">Cytoplasm</keyword>
<proteinExistence type="predicted"/>
<evidence type="ECO:0000256" key="3">
    <source>
        <dbReference type="ARBA" id="ARBA00022614"/>
    </source>
</evidence>
<dbReference type="InterPro" id="IPR013320">
    <property type="entry name" value="ConA-like_dom_sf"/>
</dbReference>
<dbReference type="InterPro" id="IPR051261">
    <property type="entry name" value="NLR"/>
</dbReference>
<dbReference type="Pfam" id="PF13765">
    <property type="entry name" value="PRY"/>
    <property type="match status" value="1"/>
</dbReference>
<keyword evidence="7" id="KW-0472">Membrane</keyword>
<dbReference type="PROSITE" id="PS50188">
    <property type="entry name" value="B302_SPRY"/>
    <property type="match status" value="1"/>
</dbReference>
<evidence type="ECO:0000313" key="9">
    <source>
        <dbReference type="EMBL" id="KAL2083267.1"/>
    </source>
</evidence>
<dbReference type="InterPro" id="IPR003879">
    <property type="entry name" value="Butyrophylin_SPRY"/>
</dbReference>
<feature type="domain" description="B30.2/SPRY" evidence="8">
    <location>
        <begin position="572"/>
        <end position="706"/>
    </location>
</feature>
<dbReference type="InterPro" id="IPR041075">
    <property type="entry name" value="NOD1/2_WH"/>
</dbReference>
<dbReference type="EMBL" id="JBHFQA010000018">
    <property type="protein sequence ID" value="KAL2083267.1"/>
    <property type="molecule type" value="Genomic_DNA"/>
</dbReference>
<dbReference type="Proteomes" id="UP001591681">
    <property type="component" value="Unassembled WGS sequence"/>
</dbReference>
<keyword evidence="10" id="KW-1185">Reference proteome</keyword>
<dbReference type="InterPro" id="IPR032675">
    <property type="entry name" value="LRR_dom_sf"/>
</dbReference>
<dbReference type="SMART" id="SM00368">
    <property type="entry name" value="LRR_RI"/>
    <property type="match status" value="4"/>
</dbReference>
<dbReference type="GO" id="GO:0005737">
    <property type="term" value="C:cytoplasm"/>
    <property type="evidence" value="ECO:0007669"/>
    <property type="project" value="UniProtKB-SubCell"/>
</dbReference>
<comment type="caution">
    <text evidence="9">The sequence shown here is derived from an EMBL/GenBank/DDBJ whole genome shotgun (WGS) entry which is preliminary data.</text>
</comment>
<evidence type="ECO:0000256" key="4">
    <source>
        <dbReference type="ARBA" id="ARBA00022737"/>
    </source>
</evidence>
<name>A0ABD1J7U8_9TELE</name>
<keyword evidence="3" id="KW-0433">Leucine-rich repeat</keyword>
<sequence>MTSRKRSTSKRRSKMTTRLDELYPTLNYIEASISCATSLFFAGCQFVFLQAVLMGIHLMKSLKAFLKCTFTFSSPKLFSATKKRSVLLRPEALKQCKEIILKLGKLAFQHLERPKIYFSKTDLVNCEIEVPDALKCPGLCAELLKMESGLYSENFYCFVHLSVQEFLAALYAFHEFVVNNHHTLQCFKPRNGKFSNLTDFLNAVVDEANKNKNGRLDLFIRFLFGISVDSSVNLLNGFLPDQGSSREHHKKVIKRIKSLRAKNLCPDRCVNLVHCLVEIGDKDFLKDLKEHKKSQAKKPLTPFQCSALAYQLVRSDEKLDVLDLKQYRLTEDCYHRLAPAIPYFRKVLLNCIGITKTFCPTLASALCVPNARLTELDLSLNCLQSGMMFLSRGLCSPNCQIERLNLSHSRLTRLDVNAIQEVLKSPDIKLKELDLSNNDFGRSEVDTLCAGLRSCRLHVLSNLVCQYRVQGCAPLRSPLLCFIPLSYFSLFLALYLFYFIFTQITCTLLCFPCRLSGCSIDDAGCYSLGVALQSGESNIKHLDLSYNSPGDQAHCLLLKLKDNPSCALEIVEMDHGGECRNKQWLHKYAVDLTLDQETANGYLHISSIGTKENKKVKRESLLTPYPDHQDRFDSCNQVLCNEGLTGRHYWEVEKTSSEVYVGVAYKSMERKGVGERVELGRNSASWSLFWSDDANWECFWTGLLAL</sequence>
<keyword evidence="5" id="KW-0547">Nucleotide-binding</keyword>
<evidence type="ECO:0000256" key="2">
    <source>
        <dbReference type="ARBA" id="ARBA00022490"/>
    </source>
</evidence>
<keyword evidence="7" id="KW-1133">Transmembrane helix</keyword>
<dbReference type="SMART" id="SM00589">
    <property type="entry name" value="PRY"/>
    <property type="match status" value="1"/>
</dbReference>
<dbReference type="InterPro" id="IPR001870">
    <property type="entry name" value="B30.2/SPRY"/>
</dbReference>
<organism evidence="9 10">
    <name type="scientific">Coilia grayii</name>
    <name type="common">Gray's grenadier anchovy</name>
    <dbReference type="NCBI Taxonomy" id="363190"/>
    <lineage>
        <taxon>Eukaryota</taxon>
        <taxon>Metazoa</taxon>
        <taxon>Chordata</taxon>
        <taxon>Craniata</taxon>
        <taxon>Vertebrata</taxon>
        <taxon>Euteleostomi</taxon>
        <taxon>Actinopterygii</taxon>
        <taxon>Neopterygii</taxon>
        <taxon>Teleostei</taxon>
        <taxon>Clupei</taxon>
        <taxon>Clupeiformes</taxon>
        <taxon>Clupeoidei</taxon>
        <taxon>Engraulidae</taxon>
        <taxon>Coilinae</taxon>
        <taxon>Coilia</taxon>
    </lineage>
</organism>
<feature type="transmembrane region" description="Helical" evidence="7">
    <location>
        <begin position="31"/>
        <end position="53"/>
    </location>
</feature>
<dbReference type="Gene3D" id="2.60.120.920">
    <property type="match status" value="1"/>
</dbReference>
<evidence type="ECO:0000313" key="10">
    <source>
        <dbReference type="Proteomes" id="UP001591681"/>
    </source>
</evidence>
<reference evidence="9 10" key="1">
    <citation type="submission" date="2024-09" db="EMBL/GenBank/DDBJ databases">
        <title>A chromosome-level genome assembly of Gray's grenadier anchovy, Coilia grayii.</title>
        <authorList>
            <person name="Fu Z."/>
        </authorList>
    </citation>
    <scope>NUCLEOTIDE SEQUENCE [LARGE SCALE GENOMIC DNA]</scope>
    <source>
        <strain evidence="9">G4</strain>
        <tissue evidence="9">Muscle</tissue>
    </source>
</reference>
<dbReference type="PRINTS" id="PR01407">
    <property type="entry name" value="BUTYPHLNCDUF"/>
</dbReference>
<dbReference type="InterPro" id="IPR041267">
    <property type="entry name" value="NLRP_HD2"/>
</dbReference>
<dbReference type="Pfam" id="PF17776">
    <property type="entry name" value="NLRC4_HD2"/>
    <property type="match status" value="1"/>
</dbReference>
<dbReference type="InterPro" id="IPR006574">
    <property type="entry name" value="PRY"/>
</dbReference>
<dbReference type="Gene3D" id="3.80.10.10">
    <property type="entry name" value="Ribonuclease Inhibitor"/>
    <property type="match status" value="2"/>
</dbReference>
<evidence type="ECO:0000256" key="5">
    <source>
        <dbReference type="ARBA" id="ARBA00022741"/>
    </source>
</evidence>
<keyword evidence="7" id="KW-0812">Transmembrane</keyword>
<dbReference type="SUPFAM" id="SSF52047">
    <property type="entry name" value="RNI-like"/>
    <property type="match status" value="1"/>
</dbReference>
<accession>A0ABD1J7U8</accession>
<evidence type="ECO:0000256" key="1">
    <source>
        <dbReference type="ARBA" id="ARBA00004496"/>
    </source>
</evidence>
<evidence type="ECO:0000256" key="6">
    <source>
        <dbReference type="ARBA" id="ARBA00022840"/>
    </source>
</evidence>
<dbReference type="InterPro" id="IPR001611">
    <property type="entry name" value="Leu-rich_rpt"/>
</dbReference>
<comment type="subcellular location">
    <subcellularLocation>
        <location evidence="1">Cytoplasm</location>
    </subcellularLocation>
</comment>
<dbReference type="AlphaFoldDB" id="A0ABD1J7U8"/>
<keyword evidence="4" id="KW-0677">Repeat</keyword>
<evidence type="ECO:0000256" key="7">
    <source>
        <dbReference type="SAM" id="Phobius"/>
    </source>
</evidence>
<protein>
    <recommendedName>
        <fullName evidence="8">B30.2/SPRY domain-containing protein</fullName>
    </recommendedName>
</protein>
<dbReference type="SUPFAM" id="SSF49899">
    <property type="entry name" value="Concanavalin A-like lectins/glucanases"/>
    <property type="match status" value="1"/>
</dbReference>
<dbReference type="InterPro" id="IPR043136">
    <property type="entry name" value="B30.2/SPRY_sf"/>
</dbReference>